<keyword evidence="2" id="KW-1185">Reference proteome</keyword>
<comment type="caution">
    <text evidence="1">The sequence shown here is derived from an EMBL/GenBank/DDBJ whole genome shotgun (WGS) entry which is preliminary data.</text>
</comment>
<dbReference type="Proteomes" id="UP000322873">
    <property type="component" value="Unassembled WGS sequence"/>
</dbReference>
<dbReference type="EMBL" id="VICG01000001">
    <property type="protein sequence ID" value="KAA8577237.1"/>
    <property type="molecule type" value="Genomic_DNA"/>
</dbReference>
<dbReference type="AlphaFoldDB" id="A0A5M9K8N1"/>
<reference evidence="1 2" key="1">
    <citation type="submission" date="2019-06" db="EMBL/GenBank/DDBJ databases">
        <title>Genome Sequence of the Brown Rot Fungal Pathogen Monilinia fructicola.</title>
        <authorList>
            <person name="De Miccolis Angelini R.M."/>
            <person name="Landi L."/>
            <person name="Abate D."/>
            <person name="Pollastro S."/>
            <person name="Romanazzi G."/>
            <person name="Faretra F."/>
        </authorList>
    </citation>
    <scope>NUCLEOTIDE SEQUENCE [LARGE SCALE GENOMIC DNA]</scope>
    <source>
        <strain evidence="1 2">Mfrc123</strain>
    </source>
</reference>
<accession>A0A5M9K8N1</accession>
<proteinExistence type="predicted"/>
<name>A0A5M9K8N1_MONFR</name>
<evidence type="ECO:0000313" key="2">
    <source>
        <dbReference type="Proteomes" id="UP000322873"/>
    </source>
</evidence>
<protein>
    <submittedName>
        <fullName evidence="1">Uncharacterized protein</fullName>
    </submittedName>
</protein>
<organism evidence="1 2">
    <name type="scientific">Monilinia fructicola</name>
    <name type="common">Brown rot fungus</name>
    <name type="synonym">Ciboria fructicola</name>
    <dbReference type="NCBI Taxonomy" id="38448"/>
    <lineage>
        <taxon>Eukaryota</taxon>
        <taxon>Fungi</taxon>
        <taxon>Dikarya</taxon>
        <taxon>Ascomycota</taxon>
        <taxon>Pezizomycotina</taxon>
        <taxon>Leotiomycetes</taxon>
        <taxon>Helotiales</taxon>
        <taxon>Sclerotiniaceae</taxon>
        <taxon>Monilinia</taxon>
    </lineage>
</organism>
<evidence type="ECO:0000313" key="1">
    <source>
        <dbReference type="EMBL" id="KAA8577237.1"/>
    </source>
</evidence>
<gene>
    <name evidence="1" type="ORF">EYC84_007221</name>
</gene>
<sequence length="109" mass="11921">MASIIIFFCSAFFKPALPFLGLRFCIRFGDFNHRLLRYRIPLVIPRFIGVRGVLSLDCGGGALVLVTYRQPSVPILLIDATSRRKILGVISNPLNPYVSMGSFGGCGSA</sequence>